<dbReference type="FunFam" id="3.50.50.60:FF:000021">
    <property type="entry name" value="Ubiquinone biosynthesis monooxygenase COQ6"/>
    <property type="match status" value="1"/>
</dbReference>
<comment type="pathway">
    <text evidence="2">Cofactor biosynthesis; ubiquinone biosynthesis.</text>
</comment>
<comment type="similarity">
    <text evidence="3">Belongs to the UbiH/COQ6 family.</text>
</comment>
<dbReference type="KEGG" id="gai:IMCC3135_11620"/>
<sequence length="411" mass="44577">MTMQSECSFDYDVVIVGGGMVGSMLAAALATQGSLKVAVLEQQEPEPFAPGSEPERDIRVSALSIATQRMLEKVGAWQGIITRRACPYRQMLVWDGEAAGQTHFRASDIGVPELGHIVENRVLQLALLDVIKSAATVDFLCPASLVSYQCHAGYVQCELSDGQRAISTRLLVGADGGRSTVRDQAGIQVDRSPYPHHALVATVETELPQQDITWQRFQPTGPEAMLPLTGHHASLVWYHDAEEVKRLKALSEADFIEALHRSFPPELGAIRKILERSSFPIVKAHAQHYIAERVALIGDAAHTVHPLAGQGVNLGMLDAAALAQVLIEAVDSGRDLGSRRVLRGYERWRRGENALMISILDGFYHAFKPQPSGVRTARSAALNIADRAGPAKSLVMRYAMGTAGDLPALAQ</sequence>
<evidence type="ECO:0000256" key="5">
    <source>
        <dbReference type="ARBA" id="ARBA00022827"/>
    </source>
</evidence>
<evidence type="ECO:0000256" key="3">
    <source>
        <dbReference type="ARBA" id="ARBA00005349"/>
    </source>
</evidence>
<keyword evidence="7" id="KW-0503">Monooxygenase</keyword>
<comment type="subunit">
    <text evidence="8">Component of the Ubi complex metabolon, which regroups five ubiquinone biosynthesis proteins (UbiE, UbiF, UbiG, UbiH and UbiI) and two accessory factors (UbiK and the lipid-binding protein UbiJ).</text>
</comment>
<dbReference type="Pfam" id="PF01494">
    <property type="entry name" value="FAD_binding_3"/>
    <property type="match status" value="1"/>
</dbReference>
<dbReference type="Gene3D" id="3.50.50.60">
    <property type="entry name" value="FAD/NAD(P)-binding domain"/>
    <property type="match status" value="2"/>
</dbReference>
<evidence type="ECO:0000256" key="4">
    <source>
        <dbReference type="ARBA" id="ARBA00022630"/>
    </source>
</evidence>
<dbReference type="PANTHER" id="PTHR43876">
    <property type="entry name" value="UBIQUINONE BIOSYNTHESIS MONOOXYGENASE COQ6, MITOCHONDRIAL"/>
    <property type="match status" value="1"/>
</dbReference>
<name>A0A2Z2NZ55_9GAMM</name>
<dbReference type="EMBL" id="CP018632">
    <property type="protein sequence ID" value="ASJ72414.1"/>
    <property type="molecule type" value="Genomic_DNA"/>
</dbReference>
<gene>
    <name evidence="10" type="primary">ubiI</name>
    <name evidence="10" type="ORF">IMCC3135_11620</name>
</gene>
<dbReference type="RefSeq" id="WP_205738005.1">
    <property type="nucleotide sequence ID" value="NZ_CP018632.1"/>
</dbReference>
<reference evidence="10 11" key="1">
    <citation type="submission" date="2016-12" db="EMBL/GenBank/DDBJ databases">
        <authorList>
            <person name="Song W.-J."/>
            <person name="Kurnit D.M."/>
        </authorList>
    </citation>
    <scope>NUCLEOTIDE SEQUENCE [LARGE SCALE GENOMIC DNA]</scope>
    <source>
        <strain evidence="10 11">IMCC3135</strain>
    </source>
</reference>
<dbReference type="InterPro" id="IPR002938">
    <property type="entry name" value="FAD-bd"/>
</dbReference>
<dbReference type="Proteomes" id="UP000250079">
    <property type="component" value="Chromosome"/>
</dbReference>
<dbReference type="InterPro" id="IPR018168">
    <property type="entry name" value="Ubi_Hdrlase_CS"/>
</dbReference>
<evidence type="ECO:0000256" key="1">
    <source>
        <dbReference type="ARBA" id="ARBA00001974"/>
    </source>
</evidence>
<evidence type="ECO:0000259" key="9">
    <source>
        <dbReference type="Pfam" id="PF01494"/>
    </source>
</evidence>
<evidence type="ECO:0000256" key="7">
    <source>
        <dbReference type="ARBA" id="ARBA00023033"/>
    </source>
</evidence>
<feature type="domain" description="FAD-binding" evidence="9">
    <location>
        <begin position="10"/>
        <end position="347"/>
    </location>
</feature>
<keyword evidence="11" id="KW-1185">Reference proteome</keyword>
<dbReference type="GO" id="GO:0006744">
    <property type="term" value="P:ubiquinone biosynthetic process"/>
    <property type="evidence" value="ECO:0007669"/>
    <property type="project" value="UniProtKB-UniPathway"/>
</dbReference>
<dbReference type="AlphaFoldDB" id="A0A2Z2NZ55"/>
<evidence type="ECO:0000313" key="10">
    <source>
        <dbReference type="EMBL" id="ASJ72414.1"/>
    </source>
</evidence>
<dbReference type="InterPro" id="IPR051205">
    <property type="entry name" value="UbiH/COQ6_monooxygenase"/>
</dbReference>
<dbReference type="InterPro" id="IPR036188">
    <property type="entry name" value="FAD/NAD-bd_sf"/>
</dbReference>
<dbReference type="PROSITE" id="PS01304">
    <property type="entry name" value="UBIH"/>
    <property type="match status" value="1"/>
</dbReference>
<evidence type="ECO:0000256" key="6">
    <source>
        <dbReference type="ARBA" id="ARBA00023002"/>
    </source>
</evidence>
<dbReference type="GO" id="GO:0110142">
    <property type="term" value="C:ubiquinone biosynthesis complex"/>
    <property type="evidence" value="ECO:0007669"/>
    <property type="project" value="UniProtKB-ARBA"/>
</dbReference>
<organism evidence="10 11">
    <name type="scientific">Granulosicoccus antarcticus IMCC3135</name>
    <dbReference type="NCBI Taxonomy" id="1192854"/>
    <lineage>
        <taxon>Bacteria</taxon>
        <taxon>Pseudomonadati</taxon>
        <taxon>Pseudomonadota</taxon>
        <taxon>Gammaproteobacteria</taxon>
        <taxon>Chromatiales</taxon>
        <taxon>Granulosicoccaceae</taxon>
        <taxon>Granulosicoccus</taxon>
    </lineage>
</organism>
<protein>
    <submittedName>
        <fullName evidence="10">2-octaprenylphenol hydroxylase</fullName>
        <ecNumber evidence="10">1.14.13.-</ecNumber>
    </submittedName>
</protein>
<keyword evidence="6 10" id="KW-0560">Oxidoreductase</keyword>
<dbReference type="EC" id="1.14.13.-" evidence="10"/>
<evidence type="ECO:0000256" key="2">
    <source>
        <dbReference type="ARBA" id="ARBA00004749"/>
    </source>
</evidence>
<accession>A0A2Z2NZ55</accession>
<dbReference type="PRINTS" id="PR00420">
    <property type="entry name" value="RNGMNOXGNASE"/>
</dbReference>
<dbReference type="UniPathway" id="UPA00232"/>
<dbReference type="InterPro" id="IPR010971">
    <property type="entry name" value="UbiH/COQ6"/>
</dbReference>
<dbReference type="GO" id="GO:0004497">
    <property type="term" value="F:monooxygenase activity"/>
    <property type="evidence" value="ECO:0007669"/>
    <property type="project" value="UniProtKB-KW"/>
</dbReference>
<proteinExistence type="inferred from homology"/>
<evidence type="ECO:0000313" key="11">
    <source>
        <dbReference type="Proteomes" id="UP000250079"/>
    </source>
</evidence>
<keyword evidence="5" id="KW-0274">FAD</keyword>
<dbReference type="GO" id="GO:0071949">
    <property type="term" value="F:FAD binding"/>
    <property type="evidence" value="ECO:0007669"/>
    <property type="project" value="InterPro"/>
</dbReference>
<dbReference type="NCBIfam" id="TIGR01988">
    <property type="entry name" value="Ubi-OHases"/>
    <property type="match status" value="1"/>
</dbReference>
<evidence type="ECO:0000256" key="8">
    <source>
        <dbReference type="ARBA" id="ARBA00065734"/>
    </source>
</evidence>
<comment type="cofactor">
    <cofactor evidence="1">
        <name>FAD</name>
        <dbReference type="ChEBI" id="CHEBI:57692"/>
    </cofactor>
</comment>
<dbReference type="SUPFAM" id="SSF51905">
    <property type="entry name" value="FAD/NAD(P)-binding domain"/>
    <property type="match status" value="1"/>
</dbReference>
<dbReference type="GO" id="GO:0016705">
    <property type="term" value="F:oxidoreductase activity, acting on paired donors, with incorporation or reduction of molecular oxygen"/>
    <property type="evidence" value="ECO:0007669"/>
    <property type="project" value="InterPro"/>
</dbReference>
<dbReference type="PANTHER" id="PTHR43876:SF7">
    <property type="entry name" value="UBIQUINONE BIOSYNTHESIS MONOOXYGENASE COQ6, MITOCHONDRIAL"/>
    <property type="match status" value="1"/>
</dbReference>
<keyword evidence="4" id="KW-0285">Flavoprotein</keyword>